<evidence type="ECO:0000256" key="1">
    <source>
        <dbReference type="SAM" id="MobiDB-lite"/>
    </source>
</evidence>
<name>A0A179G071_METCM</name>
<dbReference type="Proteomes" id="UP000078397">
    <property type="component" value="Unassembled WGS sequence"/>
</dbReference>
<keyword evidence="3" id="KW-1185">Reference proteome</keyword>
<evidence type="ECO:0000313" key="2">
    <source>
        <dbReference type="EMBL" id="OAQ71294.1"/>
    </source>
</evidence>
<dbReference type="GeneID" id="28857426"/>
<comment type="caution">
    <text evidence="2">The sequence shown here is derived from an EMBL/GenBank/DDBJ whole genome shotgun (WGS) entry which is preliminary data.</text>
</comment>
<protein>
    <submittedName>
        <fullName evidence="2">Uncharacterized protein</fullName>
    </submittedName>
</protein>
<dbReference type="RefSeq" id="XP_018147831.1">
    <property type="nucleotide sequence ID" value="XM_018293432.1"/>
</dbReference>
<dbReference type="AlphaFoldDB" id="A0A179G071"/>
<accession>A0A179G071</accession>
<proteinExistence type="predicted"/>
<dbReference type="KEGG" id="pchm:VFPPC_15679"/>
<dbReference type="EMBL" id="LSBJ02000002">
    <property type="protein sequence ID" value="OAQ71294.1"/>
    <property type="molecule type" value="Genomic_DNA"/>
</dbReference>
<sequence>MCWPSRRPQQFNPHAQYYNARPVPMEQSRYKKLRRGFGYSPAYAAGGGGFHGGDGGGSHGGHGGGYGGDGGGCGGGDGGGGGGGGGGDGGC</sequence>
<gene>
    <name evidence="2" type="ORF">VFPPC_15679</name>
</gene>
<evidence type="ECO:0000313" key="3">
    <source>
        <dbReference type="Proteomes" id="UP000078397"/>
    </source>
</evidence>
<feature type="region of interest" description="Disordered" evidence="1">
    <location>
        <begin position="48"/>
        <end position="91"/>
    </location>
</feature>
<reference evidence="2 3" key="1">
    <citation type="journal article" date="2016" name="PLoS Pathog.">
        <title>Biosynthesis of antibiotic leucinostatins in bio-control fungus Purpureocillium lilacinum and their inhibition on phytophthora revealed by genome mining.</title>
        <authorList>
            <person name="Wang G."/>
            <person name="Liu Z."/>
            <person name="Lin R."/>
            <person name="Li E."/>
            <person name="Mao Z."/>
            <person name="Ling J."/>
            <person name="Yang Y."/>
            <person name="Yin W.B."/>
            <person name="Xie B."/>
        </authorList>
    </citation>
    <scope>NUCLEOTIDE SEQUENCE [LARGE SCALE GENOMIC DNA]</scope>
    <source>
        <strain evidence="2">170</strain>
    </source>
</reference>
<organism evidence="2 3">
    <name type="scientific">Pochonia chlamydosporia 170</name>
    <dbReference type="NCBI Taxonomy" id="1380566"/>
    <lineage>
        <taxon>Eukaryota</taxon>
        <taxon>Fungi</taxon>
        <taxon>Dikarya</taxon>
        <taxon>Ascomycota</taxon>
        <taxon>Pezizomycotina</taxon>
        <taxon>Sordariomycetes</taxon>
        <taxon>Hypocreomycetidae</taxon>
        <taxon>Hypocreales</taxon>
        <taxon>Clavicipitaceae</taxon>
        <taxon>Pochonia</taxon>
    </lineage>
</organism>